<gene>
    <name evidence="1" type="ORF">LH29_24550</name>
</gene>
<evidence type="ECO:0008006" key="3">
    <source>
        <dbReference type="Google" id="ProtNLM"/>
    </source>
</evidence>
<evidence type="ECO:0000313" key="1">
    <source>
        <dbReference type="EMBL" id="KJF41612.1"/>
    </source>
</evidence>
<dbReference type="AlphaFoldDB" id="A0A0D8J3X5"/>
<feature type="non-terminal residue" evidence="1">
    <location>
        <position position="485"/>
    </location>
</feature>
<dbReference type="Proteomes" id="UP000032544">
    <property type="component" value="Unassembled WGS sequence"/>
</dbReference>
<name>A0A0D8J3X5_9BACT</name>
<dbReference type="EMBL" id="JRHC01000014">
    <property type="protein sequence ID" value="KJF41612.1"/>
    <property type="molecule type" value="Genomic_DNA"/>
</dbReference>
<proteinExistence type="predicted"/>
<protein>
    <recommendedName>
        <fullName evidence="3">HYR domain-containing protein</fullName>
    </recommendedName>
</protein>
<accession>A0A0D8J3X5</accession>
<organism evidence="1 2">
    <name type="scientific">Draconibacterium sediminis</name>
    <dbReference type="NCBI Taxonomy" id="1544798"/>
    <lineage>
        <taxon>Bacteria</taxon>
        <taxon>Pseudomonadati</taxon>
        <taxon>Bacteroidota</taxon>
        <taxon>Bacteroidia</taxon>
        <taxon>Marinilabiliales</taxon>
        <taxon>Prolixibacteraceae</taxon>
        <taxon>Draconibacterium</taxon>
    </lineage>
</organism>
<sequence>MLLTLCKRIKQLLNNIDMKKILPKSNLTRTLLLGLVFLFLGVIESEAQSFIDLLQSDDCQPADSTVNCTANSADVVGAYIGFENGDEITDDNIVGIDSADAYVFINVEKTGKKYDLFAQFNLIVYKNDGTKEDDFIQAHAAGEIQTNKYKIYQPIPGYIINGEINSLVGLENMIVGWDNTDDNTPTCLTGNYSACNAQIEDIVAQGPFIVVPNPGKISCNGETTSVEFIVSGGTAPYSVTFNSIPLSTNSTAIFNNVSAGSYTWTATDSDGHSDGGTLTIGEPDAITASYSITTPISCSGGFATIDIDGDGGTGTLTYSVDGTPNTTGIFVVTAGNGQAYSIIDANGCLFEGTFDVTPGDGEAPEITGTLTTINDEGCSPADATPATNTLAYLTANGLIITDASGTDNLVVTSSDAEPTGECPWTIIRTYTVTDACGNDTTAQQTITVDDTQAPAITGTLTAINDEGCSPADATPATNTLAYLTA</sequence>
<comment type="caution">
    <text evidence="1">The sequence shown here is derived from an EMBL/GenBank/DDBJ whole genome shotgun (WGS) entry which is preliminary data.</text>
</comment>
<evidence type="ECO:0000313" key="2">
    <source>
        <dbReference type="Proteomes" id="UP000032544"/>
    </source>
</evidence>
<dbReference type="STRING" id="1544798.LH29_24550"/>
<reference evidence="1 2" key="1">
    <citation type="submission" date="2014-09" db="EMBL/GenBank/DDBJ databases">
        <title>Draft Genome Sequence of Draconibacterium sp. JN14CK-3.</title>
        <authorList>
            <person name="Dong C."/>
            <person name="Lai Q."/>
            <person name="Shao Z."/>
        </authorList>
    </citation>
    <scope>NUCLEOTIDE SEQUENCE [LARGE SCALE GENOMIC DNA]</scope>
    <source>
        <strain evidence="1 2">JN14CK-3</strain>
    </source>
</reference>
<keyword evidence="2" id="KW-1185">Reference proteome</keyword>